<keyword evidence="3" id="KW-1185">Reference proteome</keyword>
<feature type="transmembrane region" description="Helical" evidence="1">
    <location>
        <begin position="210"/>
        <end position="230"/>
    </location>
</feature>
<evidence type="ECO:0000313" key="2">
    <source>
        <dbReference type="EMBL" id="PHK99237.1"/>
    </source>
</evidence>
<keyword evidence="1" id="KW-0472">Membrane</keyword>
<name>A0A2G0CH41_9BACT</name>
<reference evidence="2 3" key="1">
    <citation type="submission" date="2017-10" db="EMBL/GenBank/DDBJ databases">
        <title>The draft genome sequence of Lewinella marina KCTC 32374.</title>
        <authorList>
            <person name="Wang K."/>
        </authorList>
    </citation>
    <scope>NUCLEOTIDE SEQUENCE [LARGE SCALE GENOMIC DNA]</scope>
    <source>
        <strain evidence="2 3">MKG-38</strain>
    </source>
</reference>
<dbReference type="AlphaFoldDB" id="A0A2G0CH41"/>
<evidence type="ECO:0000313" key="3">
    <source>
        <dbReference type="Proteomes" id="UP000226437"/>
    </source>
</evidence>
<feature type="transmembrane region" description="Helical" evidence="1">
    <location>
        <begin position="125"/>
        <end position="151"/>
    </location>
</feature>
<feature type="transmembrane region" description="Helical" evidence="1">
    <location>
        <begin position="69"/>
        <end position="86"/>
    </location>
</feature>
<dbReference type="Proteomes" id="UP000226437">
    <property type="component" value="Unassembled WGS sequence"/>
</dbReference>
<proteinExistence type="predicted"/>
<accession>A0A2G0CH41</accession>
<keyword evidence="1" id="KW-1133">Transmembrane helix</keyword>
<keyword evidence="1" id="KW-0812">Transmembrane</keyword>
<protein>
    <submittedName>
        <fullName evidence="2">Uncharacterized protein</fullName>
    </submittedName>
</protein>
<gene>
    <name evidence="2" type="ORF">CGL56_07205</name>
</gene>
<dbReference type="EMBL" id="PDLO01000002">
    <property type="protein sequence ID" value="PHK99237.1"/>
    <property type="molecule type" value="Genomic_DNA"/>
</dbReference>
<feature type="transmembrane region" description="Helical" evidence="1">
    <location>
        <begin position="92"/>
        <end position="113"/>
    </location>
</feature>
<feature type="transmembrane region" description="Helical" evidence="1">
    <location>
        <begin position="188"/>
        <end position="204"/>
    </location>
</feature>
<feature type="transmembrane region" description="Helical" evidence="1">
    <location>
        <begin position="163"/>
        <end position="181"/>
    </location>
</feature>
<sequence>MVTFLLVPLANYLPILLYVPQDQFTDGTDTRVDAAGYAFSIWGVIFTGMILFAALQLRVAAADEHLRRAYRFLVVAGLASIAFVPISFGSNYLWGAVDLLWHLLALIGAYTALRAHVRVAGRPQYGWTYFAPSLYLGWISAATVISLALALQQVGVDFPPDTAVWIATALVVVLTLLGVFLGGRSDGFYGFTVAWALVAIAVEQRDAAPIFWAGLAGAGVLAIQGIFRLVGQRPFFYATWPGSRSA</sequence>
<comment type="caution">
    <text evidence="2">The sequence shown here is derived from an EMBL/GenBank/DDBJ whole genome shotgun (WGS) entry which is preliminary data.</text>
</comment>
<evidence type="ECO:0000256" key="1">
    <source>
        <dbReference type="SAM" id="Phobius"/>
    </source>
</evidence>
<feature type="transmembrane region" description="Helical" evidence="1">
    <location>
        <begin position="34"/>
        <end position="57"/>
    </location>
</feature>
<organism evidence="2 3">
    <name type="scientific">Neolewinella marina</name>
    <dbReference type="NCBI Taxonomy" id="438751"/>
    <lineage>
        <taxon>Bacteria</taxon>
        <taxon>Pseudomonadati</taxon>
        <taxon>Bacteroidota</taxon>
        <taxon>Saprospiria</taxon>
        <taxon>Saprospirales</taxon>
        <taxon>Lewinellaceae</taxon>
        <taxon>Neolewinella</taxon>
    </lineage>
</organism>